<dbReference type="PANTHER" id="PTHR46484:SF7">
    <property type="entry name" value="MYELIN-ASSOCIATED GLYCOPROTEIN-LIKE-RELATED"/>
    <property type="match status" value="1"/>
</dbReference>
<sequence>MWSFYTLSFISSNLSLHFITVVQTEASSWTIQVPSSVKGLPGSCVVIPCTFNYPDPDKVVTKFTGIWTDATSHVIYHPVESKIMQQYRSRTELLGDVTQRNCSLKIDPLQQTDQGPFYFRIEIADYNNFSFKENRVSISMTERGPKLAFSTVEGQTEVASCSVFPSCPTSPPVFNWSHSGEQIQSPQFDDGQWKVTANLTFRPTYADHNKPLLCTVTYKGGRKQEAAKVLKVKRKKLILHGVMCFYCVYNLVKKCFFVVLRKEMDYDDIHIPGYHDNDHVYGNMEVCEIFFIHSLFPYITEES</sequence>
<feature type="domain" description="Immunoglobulin V-set" evidence="5">
    <location>
        <begin position="32"/>
        <end position="133"/>
    </location>
</feature>
<evidence type="ECO:0000256" key="3">
    <source>
        <dbReference type="ARBA" id="ARBA00023157"/>
    </source>
</evidence>
<keyword evidence="8" id="KW-1185">Reference proteome</keyword>
<evidence type="ECO:0000256" key="1">
    <source>
        <dbReference type="ARBA" id="ARBA00022692"/>
    </source>
</evidence>
<dbReference type="Pfam" id="PF08205">
    <property type="entry name" value="C2-set_2"/>
    <property type="match status" value="1"/>
</dbReference>
<dbReference type="SUPFAM" id="SSF48726">
    <property type="entry name" value="Immunoglobulin"/>
    <property type="match status" value="2"/>
</dbReference>
<reference evidence="7" key="1">
    <citation type="submission" date="2025-08" db="UniProtKB">
        <authorList>
            <consortium name="Ensembl"/>
        </authorList>
    </citation>
    <scope>IDENTIFICATION</scope>
</reference>
<organism evidence="7 8">
    <name type="scientific">Seriola dumerili</name>
    <name type="common">Greater amberjack</name>
    <name type="synonym">Caranx dumerili</name>
    <dbReference type="NCBI Taxonomy" id="41447"/>
    <lineage>
        <taxon>Eukaryota</taxon>
        <taxon>Metazoa</taxon>
        <taxon>Chordata</taxon>
        <taxon>Craniata</taxon>
        <taxon>Vertebrata</taxon>
        <taxon>Euteleostomi</taxon>
        <taxon>Actinopterygii</taxon>
        <taxon>Neopterygii</taxon>
        <taxon>Teleostei</taxon>
        <taxon>Neoteleostei</taxon>
        <taxon>Acanthomorphata</taxon>
        <taxon>Carangaria</taxon>
        <taxon>Carangiformes</taxon>
        <taxon>Carangidae</taxon>
        <taxon>Seriola</taxon>
    </lineage>
</organism>
<dbReference type="InterPro" id="IPR013162">
    <property type="entry name" value="CD80_C2-set"/>
</dbReference>
<evidence type="ECO:0000256" key="4">
    <source>
        <dbReference type="SAM" id="SignalP"/>
    </source>
</evidence>
<dbReference type="Ensembl" id="ENSSDUT00000016750.1">
    <property type="protein sequence ID" value="ENSSDUP00000016446.1"/>
    <property type="gene ID" value="ENSSDUG00000012019.1"/>
</dbReference>
<evidence type="ECO:0000313" key="7">
    <source>
        <dbReference type="Ensembl" id="ENSSDUP00000016446.1"/>
    </source>
</evidence>
<evidence type="ECO:0000259" key="5">
    <source>
        <dbReference type="Pfam" id="PF07686"/>
    </source>
</evidence>
<evidence type="ECO:0008006" key="9">
    <source>
        <dbReference type="Google" id="ProtNLM"/>
    </source>
</evidence>
<evidence type="ECO:0000256" key="2">
    <source>
        <dbReference type="ARBA" id="ARBA00022989"/>
    </source>
</evidence>
<keyword evidence="3" id="KW-1015">Disulfide bond</keyword>
<dbReference type="GeneTree" id="ENSGT01150000286924"/>
<dbReference type="Gene3D" id="2.60.40.10">
    <property type="entry name" value="Immunoglobulins"/>
    <property type="match status" value="2"/>
</dbReference>
<keyword evidence="4" id="KW-0732">Signal</keyword>
<dbReference type="PANTHER" id="PTHR46484">
    <property type="entry name" value="SI:CH211-171H4.5-RELATED"/>
    <property type="match status" value="1"/>
</dbReference>
<dbReference type="STRING" id="41447.ENSSDUP00000016446"/>
<evidence type="ECO:0000313" key="8">
    <source>
        <dbReference type="Proteomes" id="UP000261420"/>
    </source>
</evidence>
<dbReference type="OMA" id="HAENNTH"/>
<keyword evidence="1" id="KW-0812">Transmembrane</keyword>
<feature type="signal peptide" evidence="4">
    <location>
        <begin position="1"/>
        <end position="24"/>
    </location>
</feature>
<dbReference type="Pfam" id="PF07686">
    <property type="entry name" value="V-set"/>
    <property type="match status" value="1"/>
</dbReference>
<reference evidence="7" key="2">
    <citation type="submission" date="2025-09" db="UniProtKB">
        <authorList>
            <consortium name="Ensembl"/>
        </authorList>
    </citation>
    <scope>IDENTIFICATION</scope>
</reference>
<dbReference type="InterPro" id="IPR036179">
    <property type="entry name" value="Ig-like_dom_sf"/>
</dbReference>
<dbReference type="InterPro" id="IPR013106">
    <property type="entry name" value="Ig_V-set"/>
</dbReference>
<proteinExistence type="predicted"/>
<accession>A0A3B4UCQ6</accession>
<protein>
    <recommendedName>
        <fullName evidence="9">Ig-like domain-containing protein</fullName>
    </recommendedName>
</protein>
<keyword evidence="2" id="KW-0472">Membrane</keyword>
<feature type="domain" description="CD80-like immunoglobulin C2-set" evidence="6">
    <location>
        <begin position="150"/>
        <end position="224"/>
    </location>
</feature>
<evidence type="ECO:0000259" key="6">
    <source>
        <dbReference type="Pfam" id="PF08205"/>
    </source>
</evidence>
<feature type="chain" id="PRO_5017318553" description="Ig-like domain-containing protein" evidence="4">
    <location>
        <begin position="25"/>
        <end position="303"/>
    </location>
</feature>
<dbReference type="AlphaFoldDB" id="A0A3B4UCQ6"/>
<keyword evidence="2" id="KW-1133">Transmembrane helix</keyword>
<dbReference type="InterPro" id="IPR013783">
    <property type="entry name" value="Ig-like_fold"/>
</dbReference>
<dbReference type="Proteomes" id="UP000261420">
    <property type="component" value="Unplaced"/>
</dbReference>
<name>A0A3B4UCQ6_SERDU</name>